<evidence type="ECO:0000256" key="1">
    <source>
        <dbReference type="SAM" id="MobiDB-lite"/>
    </source>
</evidence>
<evidence type="ECO:0000313" key="3">
    <source>
        <dbReference type="EMBL" id="SEN88160.1"/>
    </source>
</evidence>
<feature type="signal peptide" evidence="2">
    <location>
        <begin position="1"/>
        <end position="33"/>
    </location>
</feature>
<accession>A0AAX2EIH3</accession>
<comment type="caution">
    <text evidence="3">The sequence shown here is derived from an EMBL/GenBank/DDBJ whole genome shotgun (WGS) entry which is preliminary data.</text>
</comment>
<dbReference type="EMBL" id="FOCD01000004">
    <property type="protein sequence ID" value="SEN88160.1"/>
    <property type="molecule type" value="Genomic_DNA"/>
</dbReference>
<keyword evidence="2" id="KW-0732">Signal</keyword>
<evidence type="ECO:0008006" key="5">
    <source>
        <dbReference type="Google" id="ProtNLM"/>
    </source>
</evidence>
<evidence type="ECO:0000256" key="2">
    <source>
        <dbReference type="SAM" id="SignalP"/>
    </source>
</evidence>
<name>A0AAX2EIH3_9BACI</name>
<reference evidence="3 4" key="1">
    <citation type="submission" date="2016-10" db="EMBL/GenBank/DDBJ databases">
        <authorList>
            <person name="Varghese N."/>
            <person name="Submissions S."/>
        </authorList>
    </citation>
    <scope>NUCLEOTIDE SEQUENCE [LARGE SCALE GENOMIC DNA]</scope>
    <source>
        <strain evidence="3 4">DSM 21619</strain>
    </source>
</reference>
<dbReference type="AlphaFoldDB" id="A0AAX2EIH3"/>
<protein>
    <recommendedName>
        <fullName evidence="5">DUF5626 domain-containing protein</fullName>
    </recommendedName>
</protein>
<dbReference type="Proteomes" id="UP000199735">
    <property type="component" value="Unassembled WGS sequence"/>
</dbReference>
<feature type="region of interest" description="Disordered" evidence="1">
    <location>
        <begin position="102"/>
        <end position="127"/>
    </location>
</feature>
<evidence type="ECO:0000313" key="4">
    <source>
        <dbReference type="Proteomes" id="UP000199735"/>
    </source>
</evidence>
<proteinExistence type="predicted"/>
<feature type="compositionally biased region" description="Low complexity" evidence="1">
    <location>
        <begin position="102"/>
        <end position="122"/>
    </location>
</feature>
<organism evidence="3 4">
    <name type="scientific">Terribacillus saccharophilus</name>
    <dbReference type="NCBI Taxonomy" id="361277"/>
    <lineage>
        <taxon>Bacteria</taxon>
        <taxon>Bacillati</taxon>
        <taxon>Bacillota</taxon>
        <taxon>Bacilli</taxon>
        <taxon>Bacillales</taxon>
        <taxon>Bacillaceae</taxon>
        <taxon>Terribacillus</taxon>
    </lineage>
</organism>
<sequence>MEMGSIMKNKKVVSLSIAAITSLSLLFPLVTSAEEDNVIVNHEQDGNLEITTYEYPDGVEYDFEEQPTSSFSTMYVPYDGKDYSQVTKSTYKKQAWSTEIKNNSSSQDSVSRSVNRSRFSNGSVGGSAEASANFKLVTAKVGISAEKSWGKSDTVSVRYTWNIPAKKTTTIKTGSKAVKSAGTIKYYSRGKVYKTVNGNVNYSYTEYSDKTSK</sequence>
<feature type="chain" id="PRO_5043399171" description="DUF5626 domain-containing protein" evidence="2">
    <location>
        <begin position="34"/>
        <end position="213"/>
    </location>
</feature>
<gene>
    <name evidence="3" type="ORF">SAMN04489762_2980</name>
</gene>